<reference evidence="2 3" key="1">
    <citation type="submission" date="2022-04" db="EMBL/GenBank/DDBJ databases">
        <authorList>
            <person name="Ra J.-S."/>
            <person name="Kim S.-B."/>
        </authorList>
    </citation>
    <scope>NUCLEOTIDE SEQUENCE [LARGE SCALE GENOMIC DNA]</scope>
    <source>
        <strain evidence="2 3">MMS21-Er5</strain>
    </source>
</reference>
<evidence type="ECO:0000313" key="2">
    <source>
        <dbReference type="EMBL" id="UPZ17982.1"/>
    </source>
</evidence>
<organism evidence="2 3">
    <name type="scientific">Flavobacterium humidisoli</name>
    <dbReference type="NCBI Taxonomy" id="2937442"/>
    <lineage>
        <taxon>Bacteria</taxon>
        <taxon>Pseudomonadati</taxon>
        <taxon>Bacteroidota</taxon>
        <taxon>Flavobacteriia</taxon>
        <taxon>Flavobacteriales</taxon>
        <taxon>Flavobacteriaceae</taxon>
        <taxon>Flavobacterium</taxon>
    </lineage>
</organism>
<keyword evidence="3" id="KW-1185">Reference proteome</keyword>
<accession>A0ABY4LY25</accession>
<name>A0ABY4LY25_9FLAO</name>
<protein>
    <recommendedName>
        <fullName evidence="1">DUF6791 domain-containing protein</fullName>
    </recommendedName>
</protein>
<dbReference type="RefSeq" id="WP_248729920.1">
    <property type="nucleotide sequence ID" value="NZ_CP096829.1"/>
</dbReference>
<dbReference type="InterPro" id="IPR046741">
    <property type="entry name" value="DUF6791"/>
</dbReference>
<dbReference type="EMBL" id="CP096829">
    <property type="protein sequence ID" value="UPZ17982.1"/>
    <property type="molecule type" value="Genomic_DNA"/>
</dbReference>
<dbReference type="Pfam" id="PF20590">
    <property type="entry name" value="DUF6791"/>
    <property type="match status" value="1"/>
</dbReference>
<dbReference type="Proteomes" id="UP000829998">
    <property type="component" value="Chromosome"/>
</dbReference>
<sequence>MLPQLVSHSPDLLKLWESGYDIEIIGDQHLLVHQIPYVNSIKEVKYGTLVCVLTLATPFRVGLPPDHTIYFIGETPCDNNGVVLRGVINNSSNHDLTNKITVNHYFSSKPISGNYPDYYEKVRTYSEILCSQAMAIDISVTSKPINRKTNE</sequence>
<proteinExistence type="predicted"/>
<gene>
    <name evidence="2" type="ORF">M0M44_11685</name>
</gene>
<evidence type="ECO:0000259" key="1">
    <source>
        <dbReference type="Pfam" id="PF20590"/>
    </source>
</evidence>
<feature type="domain" description="DUF6791" evidence="1">
    <location>
        <begin position="10"/>
        <end position="147"/>
    </location>
</feature>
<evidence type="ECO:0000313" key="3">
    <source>
        <dbReference type="Proteomes" id="UP000829998"/>
    </source>
</evidence>